<dbReference type="EnsemblMetazoa" id="CapteT187991">
    <property type="protein sequence ID" value="CapteP187991"/>
    <property type="gene ID" value="CapteG187991"/>
</dbReference>
<dbReference type="AlphaFoldDB" id="R7U4X0"/>
<reference evidence="2" key="3">
    <citation type="submission" date="2015-06" db="UniProtKB">
        <authorList>
            <consortium name="EnsemblMetazoa"/>
        </authorList>
    </citation>
    <scope>IDENTIFICATION</scope>
</reference>
<protein>
    <submittedName>
        <fullName evidence="1 2">Uncharacterized protein</fullName>
    </submittedName>
</protein>
<evidence type="ECO:0000313" key="3">
    <source>
        <dbReference type="Proteomes" id="UP000014760"/>
    </source>
</evidence>
<gene>
    <name evidence="1" type="ORF">CAPTEDRAFT_187991</name>
</gene>
<dbReference type="Proteomes" id="UP000014760">
    <property type="component" value="Unassembled WGS sequence"/>
</dbReference>
<reference evidence="3" key="1">
    <citation type="submission" date="2012-12" db="EMBL/GenBank/DDBJ databases">
        <authorList>
            <person name="Hellsten U."/>
            <person name="Grimwood J."/>
            <person name="Chapman J.A."/>
            <person name="Shapiro H."/>
            <person name="Aerts A."/>
            <person name="Otillar R.P."/>
            <person name="Terry A.Y."/>
            <person name="Boore J.L."/>
            <person name="Simakov O."/>
            <person name="Marletaz F."/>
            <person name="Cho S.-J."/>
            <person name="Edsinger-Gonzales E."/>
            <person name="Havlak P."/>
            <person name="Kuo D.-H."/>
            <person name="Larsson T."/>
            <person name="Lv J."/>
            <person name="Arendt D."/>
            <person name="Savage R."/>
            <person name="Osoegawa K."/>
            <person name="de Jong P."/>
            <person name="Lindberg D.R."/>
            <person name="Seaver E.C."/>
            <person name="Weisblat D.A."/>
            <person name="Putnam N.H."/>
            <person name="Grigoriev I.V."/>
            <person name="Rokhsar D.S."/>
        </authorList>
    </citation>
    <scope>NUCLEOTIDE SEQUENCE</scope>
    <source>
        <strain evidence="3">I ESC-2004</strain>
    </source>
</reference>
<sequence>MPSNDPFSLPETQHPNLNKEMTLTMPSVIGQKFGPMFNREDHWKIQKQLFIAEHSHTRDLAEIGHLTKSLISAKQLQKILPQIRSPLTVTFAYRNFRPYWLWTIPLFRNKRVVKTEPEVSAVAIGRQTGYVINAGRCYFKDPTVCLNTIRKQMPCAEGIAVKNPALLARCGIAQMNATLRIVVQITKFQVLLTTIEERCLDRASSMAIDPGMYLLTVTPGCTIDSDSDWSYMERDDLIYRTIENKLLLAGLKVIFSYPSFPTLPRRNWTHFGELHELFYHNLPDLKRVVKPFHMYSTCNPLSVKNVTFSSYFRGVALPIG</sequence>
<reference evidence="1 3" key="2">
    <citation type="journal article" date="2013" name="Nature">
        <title>Insights into bilaterian evolution from three spiralian genomes.</title>
        <authorList>
            <person name="Simakov O."/>
            <person name="Marletaz F."/>
            <person name="Cho S.J."/>
            <person name="Edsinger-Gonzales E."/>
            <person name="Havlak P."/>
            <person name="Hellsten U."/>
            <person name="Kuo D.H."/>
            <person name="Larsson T."/>
            <person name="Lv J."/>
            <person name="Arendt D."/>
            <person name="Savage R."/>
            <person name="Osoegawa K."/>
            <person name="de Jong P."/>
            <person name="Grimwood J."/>
            <person name="Chapman J.A."/>
            <person name="Shapiro H."/>
            <person name="Aerts A."/>
            <person name="Otillar R.P."/>
            <person name="Terry A.Y."/>
            <person name="Boore J.L."/>
            <person name="Grigoriev I.V."/>
            <person name="Lindberg D.R."/>
            <person name="Seaver E.C."/>
            <person name="Weisblat D.A."/>
            <person name="Putnam N.H."/>
            <person name="Rokhsar D.S."/>
        </authorList>
    </citation>
    <scope>NUCLEOTIDE SEQUENCE</scope>
    <source>
        <strain evidence="1 3">I ESC-2004</strain>
    </source>
</reference>
<accession>R7U4X0</accession>
<organism evidence="1">
    <name type="scientific">Capitella teleta</name>
    <name type="common">Polychaete worm</name>
    <dbReference type="NCBI Taxonomy" id="283909"/>
    <lineage>
        <taxon>Eukaryota</taxon>
        <taxon>Metazoa</taxon>
        <taxon>Spiralia</taxon>
        <taxon>Lophotrochozoa</taxon>
        <taxon>Annelida</taxon>
        <taxon>Polychaeta</taxon>
        <taxon>Sedentaria</taxon>
        <taxon>Scolecida</taxon>
        <taxon>Capitellidae</taxon>
        <taxon>Capitella</taxon>
    </lineage>
</organism>
<dbReference type="EMBL" id="KB305378">
    <property type="protein sequence ID" value="ELU01166.1"/>
    <property type="molecule type" value="Genomic_DNA"/>
</dbReference>
<proteinExistence type="predicted"/>
<evidence type="ECO:0000313" key="2">
    <source>
        <dbReference type="EnsemblMetazoa" id="CapteP187991"/>
    </source>
</evidence>
<dbReference type="EMBL" id="AMQN01001781">
    <property type="status" value="NOT_ANNOTATED_CDS"/>
    <property type="molecule type" value="Genomic_DNA"/>
</dbReference>
<keyword evidence="3" id="KW-1185">Reference proteome</keyword>
<dbReference type="HOGENOM" id="CLU_869433_0_0_1"/>
<name>R7U4X0_CAPTE</name>
<evidence type="ECO:0000313" key="1">
    <source>
        <dbReference type="EMBL" id="ELU01166.1"/>
    </source>
</evidence>